<dbReference type="Pfam" id="PF13041">
    <property type="entry name" value="PPR_2"/>
    <property type="match status" value="3"/>
</dbReference>
<reference evidence="6 7" key="1">
    <citation type="journal article" date="2013" name="BMC Genomics">
        <title>The miniature genome of a carnivorous plant Genlisea aurea contains a low number of genes and short non-coding sequences.</title>
        <authorList>
            <person name="Leushkin E.V."/>
            <person name="Sutormin R.A."/>
            <person name="Nabieva E.R."/>
            <person name="Penin A.A."/>
            <person name="Kondrashov A.S."/>
            <person name="Logacheva M.D."/>
        </authorList>
    </citation>
    <scope>NUCLEOTIDE SEQUENCE [LARGE SCALE GENOMIC DNA]</scope>
</reference>
<feature type="repeat" description="PPR" evidence="3">
    <location>
        <begin position="454"/>
        <end position="488"/>
    </location>
</feature>
<feature type="repeat" description="PPR" evidence="3">
    <location>
        <begin position="629"/>
        <end position="663"/>
    </location>
</feature>
<evidence type="ECO:0000256" key="3">
    <source>
        <dbReference type="PROSITE-ProRule" id="PRU00708"/>
    </source>
</evidence>
<protein>
    <recommendedName>
        <fullName evidence="8">Pentacotripeptide-repeat region of PRORP domain-containing protein</fullName>
    </recommendedName>
</protein>
<dbReference type="Pfam" id="PF01535">
    <property type="entry name" value="PPR"/>
    <property type="match status" value="2"/>
</dbReference>
<evidence type="ECO:0000313" key="7">
    <source>
        <dbReference type="Proteomes" id="UP000015453"/>
    </source>
</evidence>
<organism evidence="6 7">
    <name type="scientific">Genlisea aurea</name>
    <dbReference type="NCBI Taxonomy" id="192259"/>
    <lineage>
        <taxon>Eukaryota</taxon>
        <taxon>Viridiplantae</taxon>
        <taxon>Streptophyta</taxon>
        <taxon>Embryophyta</taxon>
        <taxon>Tracheophyta</taxon>
        <taxon>Spermatophyta</taxon>
        <taxon>Magnoliopsida</taxon>
        <taxon>eudicotyledons</taxon>
        <taxon>Gunneridae</taxon>
        <taxon>Pentapetalae</taxon>
        <taxon>asterids</taxon>
        <taxon>lamiids</taxon>
        <taxon>Lamiales</taxon>
        <taxon>Lentibulariaceae</taxon>
        <taxon>Genlisea</taxon>
    </lineage>
</organism>
<feature type="region of interest" description="Disordered" evidence="4">
    <location>
        <begin position="127"/>
        <end position="146"/>
    </location>
</feature>
<comment type="similarity">
    <text evidence="1">Belongs to the PPR family. P subfamily.</text>
</comment>
<proteinExistence type="inferred from homology"/>
<feature type="transmembrane region" description="Helical" evidence="5">
    <location>
        <begin position="80"/>
        <end position="108"/>
    </location>
</feature>
<dbReference type="PROSITE" id="PS51375">
    <property type="entry name" value="PPR"/>
    <property type="match status" value="6"/>
</dbReference>
<dbReference type="InterPro" id="IPR011990">
    <property type="entry name" value="TPR-like_helical_dom_sf"/>
</dbReference>
<dbReference type="PANTHER" id="PTHR47941">
    <property type="entry name" value="PENTATRICOPEPTIDE REPEAT-CONTAINING PROTEIN 3, MITOCHONDRIAL"/>
    <property type="match status" value="1"/>
</dbReference>
<feature type="repeat" description="PPR" evidence="3">
    <location>
        <begin position="524"/>
        <end position="558"/>
    </location>
</feature>
<keyword evidence="5" id="KW-1133">Transmembrane helix</keyword>
<keyword evidence="5" id="KW-0472">Membrane</keyword>
<dbReference type="NCBIfam" id="TIGR00756">
    <property type="entry name" value="PPR"/>
    <property type="match status" value="6"/>
</dbReference>
<gene>
    <name evidence="6" type="ORF">M569_12300</name>
</gene>
<evidence type="ECO:0000256" key="2">
    <source>
        <dbReference type="ARBA" id="ARBA00022737"/>
    </source>
</evidence>
<comment type="caution">
    <text evidence="6">The sequence shown here is derived from an EMBL/GenBank/DDBJ whole genome shotgun (WGS) entry which is preliminary data.</text>
</comment>
<accession>S8CDF5</accession>
<evidence type="ECO:0000313" key="6">
    <source>
        <dbReference type="EMBL" id="EPS62491.1"/>
    </source>
</evidence>
<sequence length="675" mass="74745">MAMAAAPSLFFSPNFNNPKSQLFKVTNDNPFSLKLRSRPDASEPRRRKICAGGFFLVSEANPVENSRGIVVGGGDDDDGVAGVIVSTLLFVAFVGLSILTVGAIYIAVTDFLQKREEEKFQKEEAAAAKKTMKKKKNNNNKGPFFRGDRPRGFGQKSLMLLRLKGFKLKPFFSFRSTSSSSSSPHLPDDDIVIITISALLKKPNWENDDKLKSLVSHSSPESVSTVLSLHHRDIPLCLRFFKWACRRSTYCYGIEARIRILNSLLASSSTPPPFSVVHRALVFLINECADDSRDDFSKLMRGIEAMRERLGFRMNYPCYSTLLRVLAKLDMGLIAFFVFEDMAEKGFELSEIDYRSIVNALCKNGFVRASEMFVCRVSKLGFAFEDVHILTSLVLGNCRAGEICNALKVFDKMSAPNSVASTILIHSLCQVGKLDSALKLKDDLKGCLAPGFPSTRTYTVLIKATADDGSMDRALTLLDEMSKAGCKPNAHTYTVLIDAICREGRIKEANGMFRKMMKDGCVPGVVTYNALINGYCKEGRVLSAFELLGLMERKRCPPNIRTYNELIEGLFKIDKPSEALDLSRRVMENGSSPTAVTFNVLINGLCKARQVDAAFGILHFMKRSGVEPDQFSYTPFIDFYCKTGQTEKTGLFLGLMIKKGVPVDEAAITAAKFSG</sequence>
<keyword evidence="2" id="KW-0677">Repeat</keyword>
<name>S8CDF5_9LAMI</name>
<dbReference type="EMBL" id="AUSU01006106">
    <property type="protein sequence ID" value="EPS62491.1"/>
    <property type="molecule type" value="Genomic_DNA"/>
</dbReference>
<evidence type="ECO:0008006" key="8">
    <source>
        <dbReference type="Google" id="ProtNLM"/>
    </source>
</evidence>
<keyword evidence="7" id="KW-1185">Reference proteome</keyword>
<evidence type="ECO:0000256" key="4">
    <source>
        <dbReference type="SAM" id="MobiDB-lite"/>
    </source>
</evidence>
<evidence type="ECO:0000256" key="5">
    <source>
        <dbReference type="SAM" id="Phobius"/>
    </source>
</evidence>
<feature type="repeat" description="PPR" evidence="3">
    <location>
        <begin position="559"/>
        <end position="593"/>
    </location>
</feature>
<feature type="repeat" description="PPR" evidence="3">
    <location>
        <begin position="594"/>
        <end position="628"/>
    </location>
</feature>
<dbReference type="Gene3D" id="1.25.40.10">
    <property type="entry name" value="Tetratricopeptide repeat domain"/>
    <property type="match status" value="5"/>
</dbReference>
<dbReference type="AlphaFoldDB" id="S8CDF5"/>
<feature type="repeat" description="PPR" evidence="3">
    <location>
        <begin position="489"/>
        <end position="523"/>
    </location>
</feature>
<dbReference type="Proteomes" id="UP000015453">
    <property type="component" value="Unassembled WGS sequence"/>
</dbReference>
<dbReference type="OrthoDB" id="185373at2759"/>
<keyword evidence="5" id="KW-0812">Transmembrane</keyword>
<dbReference type="InterPro" id="IPR002885">
    <property type="entry name" value="PPR_rpt"/>
</dbReference>
<evidence type="ECO:0000256" key="1">
    <source>
        <dbReference type="ARBA" id="ARBA00007626"/>
    </source>
</evidence>